<reference evidence="3" key="2">
    <citation type="submission" date="2015-01" db="EMBL/GenBank/DDBJ databases">
        <title>Evolutionary Origins and Diversification of the Mycorrhizal Mutualists.</title>
        <authorList>
            <consortium name="DOE Joint Genome Institute"/>
            <consortium name="Mycorrhizal Genomics Consortium"/>
            <person name="Kohler A."/>
            <person name="Kuo A."/>
            <person name="Nagy L.G."/>
            <person name="Floudas D."/>
            <person name="Copeland A."/>
            <person name="Barry K.W."/>
            <person name="Cichocki N."/>
            <person name="Veneault-Fourrey C."/>
            <person name="LaButti K."/>
            <person name="Lindquist E.A."/>
            <person name="Lipzen A."/>
            <person name="Lundell T."/>
            <person name="Morin E."/>
            <person name="Murat C."/>
            <person name="Riley R."/>
            <person name="Ohm R."/>
            <person name="Sun H."/>
            <person name="Tunlid A."/>
            <person name="Henrissat B."/>
            <person name="Grigoriev I.V."/>
            <person name="Hibbett D.S."/>
            <person name="Martin F."/>
        </authorList>
    </citation>
    <scope>NUCLEOTIDE SEQUENCE [LARGE SCALE GENOMIC DNA]</scope>
    <source>
        <strain evidence="3">h7</strain>
    </source>
</reference>
<dbReference type="Proteomes" id="UP000053424">
    <property type="component" value="Unassembled WGS sequence"/>
</dbReference>
<feature type="compositionally biased region" description="Low complexity" evidence="1">
    <location>
        <begin position="14"/>
        <end position="27"/>
    </location>
</feature>
<dbReference type="EMBL" id="KN831795">
    <property type="protein sequence ID" value="KIM37693.1"/>
    <property type="molecule type" value="Genomic_DNA"/>
</dbReference>
<evidence type="ECO:0000313" key="2">
    <source>
        <dbReference type="EMBL" id="KIM37693.1"/>
    </source>
</evidence>
<evidence type="ECO:0000256" key="1">
    <source>
        <dbReference type="SAM" id="MobiDB-lite"/>
    </source>
</evidence>
<accession>A0A0C2XIR2</accession>
<reference evidence="2 3" key="1">
    <citation type="submission" date="2014-04" db="EMBL/GenBank/DDBJ databases">
        <authorList>
            <consortium name="DOE Joint Genome Institute"/>
            <person name="Kuo A."/>
            <person name="Gay G."/>
            <person name="Dore J."/>
            <person name="Kohler A."/>
            <person name="Nagy L.G."/>
            <person name="Floudas D."/>
            <person name="Copeland A."/>
            <person name="Barry K.W."/>
            <person name="Cichocki N."/>
            <person name="Veneault-Fourrey C."/>
            <person name="LaButti K."/>
            <person name="Lindquist E.A."/>
            <person name="Lipzen A."/>
            <person name="Lundell T."/>
            <person name="Morin E."/>
            <person name="Murat C."/>
            <person name="Sun H."/>
            <person name="Tunlid A."/>
            <person name="Henrissat B."/>
            <person name="Grigoriev I.V."/>
            <person name="Hibbett D.S."/>
            <person name="Martin F."/>
            <person name="Nordberg H.P."/>
            <person name="Cantor M.N."/>
            <person name="Hua S.X."/>
        </authorList>
    </citation>
    <scope>NUCLEOTIDE SEQUENCE [LARGE SCALE GENOMIC DNA]</scope>
    <source>
        <strain evidence="3">h7</strain>
    </source>
</reference>
<gene>
    <name evidence="2" type="ORF">M413DRAFT_13146</name>
</gene>
<organism evidence="2 3">
    <name type="scientific">Hebeloma cylindrosporum</name>
    <dbReference type="NCBI Taxonomy" id="76867"/>
    <lineage>
        <taxon>Eukaryota</taxon>
        <taxon>Fungi</taxon>
        <taxon>Dikarya</taxon>
        <taxon>Basidiomycota</taxon>
        <taxon>Agaricomycotina</taxon>
        <taxon>Agaricomycetes</taxon>
        <taxon>Agaricomycetidae</taxon>
        <taxon>Agaricales</taxon>
        <taxon>Agaricineae</taxon>
        <taxon>Hymenogastraceae</taxon>
        <taxon>Hebeloma</taxon>
    </lineage>
</organism>
<sequence>MLRIDMSYPSSDESPTTTSQTLQPQSTECSVQANSACITFNGCFNVDIRHENGPTGSPRGGDDPTSLVPGDNTDLFEEQLDQVPSCQITMEEAEGHGTSEVNTGVDIHSSETVEGGQHGTEDTGVGSYEDGNHGYRQPQQQHPGASYSYYDREVDWVHEQHRRPNEGRPSIHIHGKIKGGVRIEDLIKNDDTSFTIINSRNRQSCDERHQPILKMSICATTNYVKTKYEPKGRN</sequence>
<keyword evidence="3" id="KW-1185">Reference proteome</keyword>
<evidence type="ECO:0000313" key="3">
    <source>
        <dbReference type="Proteomes" id="UP000053424"/>
    </source>
</evidence>
<feature type="region of interest" description="Disordered" evidence="1">
    <location>
        <begin position="1"/>
        <end position="27"/>
    </location>
</feature>
<proteinExistence type="predicted"/>
<protein>
    <submittedName>
        <fullName evidence="2">Uncharacterized protein</fullName>
    </submittedName>
</protein>
<dbReference type="HOGENOM" id="CLU_1185134_0_0_1"/>
<dbReference type="AlphaFoldDB" id="A0A0C2XIR2"/>
<name>A0A0C2XIR2_HEBCY</name>